<keyword evidence="3" id="KW-0288">FMN</keyword>
<dbReference type="InterPro" id="IPR003382">
    <property type="entry name" value="Flavoprotein"/>
</dbReference>
<name>A0A0N7JD08_9CREN</name>
<evidence type="ECO:0000256" key="1">
    <source>
        <dbReference type="ARBA" id="ARBA00022793"/>
    </source>
</evidence>
<feature type="region of interest" description="Phosphopantothenoylcysteine decarboxylase" evidence="3">
    <location>
        <begin position="1"/>
        <end position="204"/>
    </location>
</feature>
<dbReference type="Pfam" id="PF04127">
    <property type="entry name" value="DFP"/>
    <property type="match status" value="1"/>
</dbReference>
<dbReference type="KEGG" id="pdl:Pyrde_0823"/>
<comment type="catalytic activity">
    <reaction evidence="3">
        <text>N-[(R)-4-phosphopantothenoyl]-L-cysteine + H(+) = (R)-4'-phosphopantetheine + CO2</text>
        <dbReference type="Rhea" id="RHEA:16793"/>
        <dbReference type="ChEBI" id="CHEBI:15378"/>
        <dbReference type="ChEBI" id="CHEBI:16526"/>
        <dbReference type="ChEBI" id="CHEBI:59458"/>
        <dbReference type="ChEBI" id="CHEBI:61723"/>
        <dbReference type="EC" id="4.1.1.36"/>
    </reaction>
</comment>
<dbReference type="EMBL" id="NCQP01000001">
    <property type="protein sequence ID" value="OWJ55503.1"/>
    <property type="molecule type" value="Genomic_DNA"/>
</dbReference>
<dbReference type="NCBIfam" id="TIGR00521">
    <property type="entry name" value="coaBC_dfp"/>
    <property type="match status" value="1"/>
</dbReference>
<dbReference type="GO" id="GO:0046872">
    <property type="term" value="F:metal ion binding"/>
    <property type="evidence" value="ECO:0007669"/>
    <property type="project" value="UniProtKB-KW"/>
</dbReference>
<evidence type="ECO:0000313" key="6">
    <source>
        <dbReference type="EMBL" id="ALL00873.1"/>
    </source>
</evidence>
<dbReference type="InterPro" id="IPR007085">
    <property type="entry name" value="DNA/pantothenate-metab_flavo_C"/>
</dbReference>
<reference evidence="6 8" key="1">
    <citation type="submission" date="2015-10" db="EMBL/GenBank/DDBJ databases">
        <title>Complete genome sequence of hyperthermophilic archaeon Pyrodictium delaneyi Su06.</title>
        <authorList>
            <person name="Jung J.-H."/>
            <person name="Lin J."/>
            <person name="Holden J.F."/>
            <person name="Park C.-S."/>
        </authorList>
    </citation>
    <scope>NUCLEOTIDE SEQUENCE [LARGE SCALE GENOMIC DNA]</scope>
    <source>
        <strain evidence="6 8">Su06</strain>
    </source>
</reference>
<dbReference type="GO" id="GO:0071513">
    <property type="term" value="C:phosphopantothenoylcysteine decarboxylase complex"/>
    <property type="evidence" value="ECO:0007669"/>
    <property type="project" value="TreeGrafter"/>
</dbReference>
<keyword evidence="3" id="KW-0479">Metal-binding</keyword>
<dbReference type="GO" id="GO:0010181">
    <property type="term" value="F:FMN binding"/>
    <property type="evidence" value="ECO:0007669"/>
    <property type="project" value="UniProtKB-UniRule"/>
</dbReference>
<comment type="similarity">
    <text evidence="3">In the C-terminal section; belongs to the PPC synthetase family.</text>
</comment>
<dbReference type="STRING" id="1273541.Pyrde_0823"/>
<dbReference type="UniPathway" id="UPA00241"/>
<protein>
    <recommendedName>
        <fullName evidence="3">Coenzyme A biosynthesis bifunctional protein CoaBC</fullName>
    </recommendedName>
    <alternativeName>
        <fullName evidence="3">DNA/pantothenate metabolism flavoprotein</fullName>
    </alternativeName>
    <alternativeName>
        <fullName evidence="3">Phosphopantothenoylcysteine synthetase/decarboxylase</fullName>
        <shortName evidence="3">PPCS-PPCDC</shortName>
    </alternativeName>
    <domain>
        <recommendedName>
            <fullName evidence="3">Phosphopantothenoylcysteine decarboxylase</fullName>
            <shortName evidence="3">PPC decarboxylase</shortName>
            <shortName evidence="3">PPC-DC</shortName>
            <ecNumber evidence="3">4.1.1.36</ecNumber>
        </recommendedName>
        <alternativeName>
            <fullName evidence="3">CoaC</fullName>
        </alternativeName>
    </domain>
    <domain>
        <recommendedName>
            <fullName evidence="3">Phosphopantothenate--cysteine ligase</fullName>
            <ecNumber evidence="3">6.3.2.5</ecNumber>
        </recommendedName>
        <alternativeName>
            <fullName evidence="3">CoaB</fullName>
        </alternativeName>
        <alternativeName>
            <fullName evidence="3">Phosphopantothenoylcysteine synthetase</fullName>
            <shortName evidence="3">PPC synthetase</shortName>
            <shortName evidence="3">PPC-S</shortName>
        </alternativeName>
    </domain>
</protein>
<feature type="binding site" evidence="3">
    <location>
        <position position="308"/>
    </location>
    <ligand>
        <name>CTP</name>
        <dbReference type="ChEBI" id="CHEBI:37563"/>
    </ligand>
</feature>
<dbReference type="Proteomes" id="UP000196694">
    <property type="component" value="Unassembled WGS sequence"/>
</dbReference>
<dbReference type="InterPro" id="IPR005252">
    <property type="entry name" value="CoaBC"/>
</dbReference>
<comment type="pathway">
    <text evidence="3">Cofactor biosynthesis; coenzyme A biosynthesis.</text>
</comment>
<comment type="catalytic activity">
    <reaction evidence="3">
        <text>(R)-4'-phosphopantothenate + L-cysteine + CTP = N-[(R)-4-phosphopantothenoyl]-L-cysteine + CMP + diphosphate + H(+)</text>
        <dbReference type="Rhea" id="RHEA:19397"/>
        <dbReference type="ChEBI" id="CHEBI:10986"/>
        <dbReference type="ChEBI" id="CHEBI:15378"/>
        <dbReference type="ChEBI" id="CHEBI:33019"/>
        <dbReference type="ChEBI" id="CHEBI:35235"/>
        <dbReference type="ChEBI" id="CHEBI:37563"/>
        <dbReference type="ChEBI" id="CHEBI:59458"/>
        <dbReference type="ChEBI" id="CHEBI:60377"/>
        <dbReference type="EC" id="6.3.2.5"/>
    </reaction>
</comment>
<keyword evidence="9" id="KW-1185">Reference proteome</keyword>
<feature type="binding site" evidence="3">
    <location>
        <position position="360"/>
    </location>
    <ligand>
        <name>CTP</name>
        <dbReference type="ChEBI" id="CHEBI:37563"/>
    </ligand>
</feature>
<gene>
    <name evidence="3" type="primary">coaBC</name>
    <name evidence="7" type="ORF">Pdsh_01535</name>
    <name evidence="6" type="ORF">Pyrde_0823</name>
</gene>
<keyword evidence="3" id="KW-0460">Magnesium</keyword>
<keyword evidence="2 3" id="KW-0456">Lyase</keyword>
<evidence type="ECO:0000313" key="9">
    <source>
        <dbReference type="Proteomes" id="UP000196694"/>
    </source>
</evidence>
<dbReference type="Gene3D" id="3.40.50.1950">
    <property type="entry name" value="Flavin prenyltransferase-like"/>
    <property type="match status" value="1"/>
</dbReference>
<dbReference type="GO" id="GO:0015941">
    <property type="term" value="P:pantothenate catabolic process"/>
    <property type="evidence" value="ECO:0007669"/>
    <property type="project" value="InterPro"/>
</dbReference>
<comment type="cofactor">
    <cofactor evidence="3">
        <name>Mg(2+)</name>
        <dbReference type="ChEBI" id="CHEBI:18420"/>
    </cofactor>
</comment>
<dbReference type="RefSeq" id="WP_055408488.1">
    <property type="nucleotide sequence ID" value="NZ_CP013011.1"/>
</dbReference>
<organism evidence="6 8">
    <name type="scientific">Pyrodictium delaneyi</name>
    <dbReference type="NCBI Taxonomy" id="1273541"/>
    <lineage>
        <taxon>Archaea</taxon>
        <taxon>Thermoproteota</taxon>
        <taxon>Thermoprotei</taxon>
        <taxon>Desulfurococcales</taxon>
        <taxon>Pyrodictiaceae</taxon>
        <taxon>Pyrodictium</taxon>
    </lineage>
</organism>
<dbReference type="HAMAP" id="MF_02225">
    <property type="entry name" value="CoaBC"/>
    <property type="match status" value="1"/>
</dbReference>
<dbReference type="SUPFAM" id="SSF102645">
    <property type="entry name" value="CoaB-like"/>
    <property type="match status" value="1"/>
</dbReference>
<dbReference type="GO" id="GO:0015937">
    <property type="term" value="P:coenzyme A biosynthetic process"/>
    <property type="evidence" value="ECO:0007669"/>
    <property type="project" value="UniProtKB-UniRule"/>
</dbReference>
<dbReference type="EMBL" id="CP013011">
    <property type="protein sequence ID" value="ALL00873.1"/>
    <property type="molecule type" value="Genomic_DNA"/>
</dbReference>
<dbReference type="Gene3D" id="3.40.50.10300">
    <property type="entry name" value="CoaB-like"/>
    <property type="match status" value="1"/>
</dbReference>
<dbReference type="OrthoDB" id="10536at2157"/>
<comment type="cofactor">
    <cofactor evidence="3">
        <name>FMN</name>
        <dbReference type="ChEBI" id="CHEBI:58210"/>
    </cofactor>
    <text evidence="3">Binds 1 FMN per subunit.</text>
</comment>
<dbReference type="PATRIC" id="fig|1273541.4.peg.890"/>
<dbReference type="AlphaFoldDB" id="A0A0N7JD08"/>
<dbReference type="InterPro" id="IPR036551">
    <property type="entry name" value="Flavin_trans-like"/>
</dbReference>
<keyword evidence="1 3" id="KW-0210">Decarboxylase</keyword>
<evidence type="ECO:0000259" key="5">
    <source>
        <dbReference type="Pfam" id="PF04127"/>
    </source>
</evidence>
<accession>A0A0N7JD08</accession>
<evidence type="ECO:0000313" key="7">
    <source>
        <dbReference type="EMBL" id="OWJ55503.1"/>
    </source>
</evidence>
<reference evidence="7 9" key="2">
    <citation type="submission" date="2017-05" db="EMBL/GenBank/DDBJ databases">
        <title>The draft genome of the hyperthermophilic archaeon 'Pyrodictium delaneyi strain Hulk', an iron and nitrate reducer, reveals the capacity for sulfate reduction.</title>
        <authorList>
            <person name="Demey L.M."/>
            <person name="Miller C."/>
            <person name="Manzella M."/>
            <person name="Reguera G."/>
            <person name="Kashefi K."/>
        </authorList>
    </citation>
    <scope>NUCLEOTIDE SEQUENCE [LARGE SCALE GENOMIC DNA]</scope>
    <source>
        <strain evidence="7 9">Hulk</strain>
    </source>
</reference>
<keyword evidence="3" id="KW-0285">Flavoprotein</keyword>
<dbReference type="EC" id="6.3.2.5" evidence="3"/>
<dbReference type="GeneID" id="26099163"/>
<dbReference type="EC" id="4.1.1.36" evidence="3"/>
<feature type="domain" description="DNA/pantothenate metabolism flavoprotein C-terminal" evidence="5">
    <location>
        <begin position="200"/>
        <end position="416"/>
    </location>
</feature>
<feature type="binding site" evidence="3">
    <location>
        <position position="298"/>
    </location>
    <ligand>
        <name>CTP</name>
        <dbReference type="ChEBI" id="CHEBI:37563"/>
    </ligand>
</feature>
<dbReference type="SUPFAM" id="SSF52507">
    <property type="entry name" value="Homo-oligomeric flavin-containing Cys decarboxylases, HFCD"/>
    <property type="match status" value="1"/>
</dbReference>
<evidence type="ECO:0000313" key="8">
    <source>
        <dbReference type="Proteomes" id="UP000058613"/>
    </source>
</evidence>
<keyword evidence="3 6" id="KW-0436">Ligase</keyword>
<dbReference type="InterPro" id="IPR035929">
    <property type="entry name" value="CoaB-like_sf"/>
</dbReference>
<sequence length="428" mass="46472">MEGRWEPMLWGRLHPSSGIVGEKRGDLEGRCIALGVTGSAAIYRSLDLARLLMRYGAVVRVVMTPAAAELVSPTLFEWATGMPAVTKMTGAIEHVSLARLCDAVLVAPASLDTMAEIVGYRASTPVSALAQEAAGLGKPVLLVPAMHLGMWRRASRLVEELEKQGFYVMRPVLEGEQAKYPPVELVAWWTEALLARGRDLEGLRVLVTAGPTREHIDPVRVITNPSTGKMGVSLALEAAWRGARVTLVHGPLCTGLPQGWQGYLDETVGVETAEEMRRAVLEKIRGTDVAFYAAAVADYRPSRASPGKVPTETGRLVLELEPTPKIVEEAVKAAPRAVHVGFAAETAGSDEELEARARAKLERYMLDAVAANNALEPGAAFASDTNRLIVVTWRGGREEIPRMPKRMVARRLLDIAARLHREGPRPRP</sequence>
<dbReference type="Proteomes" id="UP000058613">
    <property type="component" value="Chromosome"/>
</dbReference>
<dbReference type="PANTHER" id="PTHR14359:SF6">
    <property type="entry name" value="PHOSPHOPANTOTHENOYLCYSTEINE DECARBOXYLASE"/>
    <property type="match status" value="1"/>
</dbReference>
<dbReference type="GO" id="GO:0004632">
    <property type="term" value="F:phosphopantothenate--cysteine ligase activity"/>
    <property type="evidence" value="ECO:0007669"/>
    <property type="project" value="UniProtKB-UniRule"/>
</dbReference>
<dbReference type="GO" id="GO:0004633">
    <property type="term" value="F:phosphopantothenoylcysteine decarboxylase activity"/>
    <property type="evidence" value="ECO:0007669"/>
    <property type="project" value="UniProtKB-UniRule"/>
</dbReference>
<comment type="function">
    <text evidence="3">Catalyzes two sequential steps in the biosynthesis of coenzyme A. In the first step cysteine is conjugated to 4'-phosphopantothenate to form 4-phosphopantothenoylcysteine. In the second step the latter compound is decarboxylated to form 4'-phosphopantotheine.</text>
</comment>
<dbReference type="Pfam" id="PF02441">
    <property type="entry name" value="Flavoprotein"/>
    <property type="match status" value="1"/>
</dbReference>
<dbReference type="PANTHER" id="PTHR14359">
    <property type="entry name" value="HOMO-OLIGOMERIC FLAVIN CONTAINING CYS DECARBOXYLASE FAMILY"/>
    <property type="match status" value="1"/>
</dbReference>
<feature type="domain" description="Flavoprotein" evidence="4">
    <location>
        <begin position="32"/>
        <end position="154"/>
    </location>
</feature>
<evidence type="ECO:0000256" key="2">
    <source>
        <dbReference type="ARBA" id="ARBA00023239"/>
    </source>
</evidence>
<evidence type="ECO:0000256" key="3">
    <source>
        <dbReference type="HAMAP-Rule" id="MF_02225"/>
    </source>
</evidence>
<keyword evidence="3" id="KW-0511">Multifunctional enzyme</keyword>
<feature type="region of interest" description="Phosphopantothenate--cysteine ligase" evidence="3">
    <location>
        <begin position="205"/>
        <end position="428"/>
    </location>
</feature>
<evidence type="ECO:0000259" key="4">
    <source>
        <dbReference type="Pfam" id="PF02441"/>
    </source>
</evidence>
<feature type="binding site" evidence="3">
    <location>
        <position position="342"/>
    </location>
    <ligand>
        <name>CTP</name>
        <dbReference type="ChEBI" id="CHEBI:37563"/>
    </ligand>
</feature>
<comment type="caution">
    <text evidence="3">Lacks conserved residue(s) required for the propagation of feature annotation.</text>
</comment>
<proteinExistence type="inferred from homology"/>
<comment type="similarity">
    <text evidence="3">In the N-terminal section; belongs to the HFCD (homo-oligomeric flavin containing Cys decarboxylase) superfamily.</text>
</comment>